<sequence>MTKTKIVIAGIGGVGGYFGGLLAKQYCDDKEIEICFFARGQHLLEIQNNGLKIIKGENEFVANPIIATDNPKEIGVADLIIICTKSYDVEAVVHQLLPCINDKTFILPLLNGVDSNEKIQKILPNNTILSGCVYIVSRLKQPGVIENMGNIQTLYFGGDNISDKKLKHFETIFKQATIEATLSQNIATIVWEKFIFISPTATATTFFDKSIGEVVTENHIEKVTALINEVKQIAQANNIEIAENITELTIHKLKSLPFETTSSMHSDFKNKKACNELQSLTGYVIDQGLKHNIETPIYVEVYNKLKKLNR</sequence>
<reference evidence="12 13" key="1">
    <citation type="submission" date="2024-04" db="EMBL/GenBank/DDBJ databases">
        <title>Flavobacterium sp. DGU41 16S ribosomal RNA gene Genome sequencing and assembly.</title>
        <authorList>
            <person name="Park S."/>
        </authorList>
    </citation>
    <scope>NUCLEOTIDE SEQUENCE [LARGE SCALE GENOMIC DNA]</scope>
    <source>
        <strain evidence="12 13">DGU41</strain>
    </source>
</reference>
<comment type="pathway">
    <text evidence="1 9">Cofactor biosynthesis; (R)-pantothenate biosynthesis; (R)-pantoate from 3-methyl-2-oxobutanoate: step 2/2.</text>
</comment>
<dbReference type="PANTHER" id="PTHR21708:SF26">
    <property type="entry name" value="2-DEHYDROPANTOATE 2-REDUCTASE"/>
    <property type="match status" value="1"/>
</dbReference>
<evidence type="ECO:0000259" key="11">
    <source>
        <dbReference type="Pfam" id="PF08546"/>
    </source>
</evidence>
<evidence type="ECO:0000256" key="2">
    <source>
        <dbReference type="ARBA" id="ARBA00007870"/>
    </source>
</evidence>
<dbReference type="SUPFAM" id="SSF51735">
    <property type="entry name" value="NAD(P)-binding Rossmann-fold domains"/>
    <property type="match status" value="1"/>
</dbReference>
<keyword evidence="13" id="KW-1185">Reference proteome</keyword>
<dbReference type="InterPro" id="IPR013752">
    <property type="entry name" value="KPA_reductase"/>
</dbReference>
<dbReference type="SUPFAM" id="SSF48179">
    <property type="entry name" value="6-phosphogluconate dehydrogenase C-terminal domain-like"/>
    <property type="match status" value="1"/>
</dbReference>
<dbReference type="GO" id="GO:0008677">
    <property type="term" value="F:2-dehydropantoate 2-reductase activity"/>
    <property type="evidence" value="ECO:0007669"/>
    <property type="project" value="UniProtKB-EC"/>
</dbReference>
<evidence type="ECO:0000256" key="6">
    <source>
        <dbReference type="ARBA" id="ARBA00023002"/>
    </source>
</evidence>
<evidence type="ECO:0000256" key="5">
    <source>
        <dbReference type="ARBA" id="ARBA00022857"/>
    </source>
</evidence>
<evidence type="ECO:0000256" key="9">
    <source>
        <dbReference type="RuleBase" id="RU362068"/>
    </source>
</evidence>
<dbReference type="Gene3D" id="1.10.1040.10">
    <property type="entry name" value="N-(1-d-carboxylethyl)-l-norvaline Dehydrogenase, domain 2"/>
    <property type="match status" value="1"/>
</dbReference>
<dbReference type="InterPro" id="IPR051402">
    <property type="entry name" value="KPR-Related"/>
</dbReference>
<comment type="function">
    <text evidence="9">Catalyzes the NADPH-dependent reduction of ketopantoate into pantoic acid.</text>
</comment>
<evidence type="ECO:0000256" key="4">
    <source>
        <dbReference type="ARBA" id="ARBA00019465"/>
    </source>
</evidence>
<dbReference type="Gene3D" id="3.40.50.720">
    <property type="entry name" value="NAD(P)-binding Rossmann-like Domain"/>
    <property type="match status" value="1"/>
</dbReference>
<evidence type="ECO:0000256" key="8">
    <source>
        <dbReference type="ARBA" id="ARBA00048793"/>
    </source>
</evidence>
<comment type="catalytic activity">
    <reaction evidence="8 9">
        <text>(R)-pantoate + NADP(+) = 2-dehydropantoate + NADPH + H(+)</text>
        <dbReference type="Rhea" id="RHEA:16233"/>
        <dbReference type="ChEBI" id="CHEBI:11561"/>
        <dbReference type="ChEBI" id="CHEBI:15378"/>
        <dbReference type="ChEBI" id="CHEBI:15980"/>
        <dbReference type="ChEBI" id="CHEBI:57783"/>
        <dbReference type="ChEBI" id="CHEBI:58349"/>
        <dbReference type="EC" id="1.1.1.169"/>
    </reaction>
</comment>
<evidence type="ECO:0000313" key="13">
    <source>
        <dbReference type="Proteomes" id="UP001393056"/>
    </source>
</evidence>
<evidence type="ECO:0000256" key="3">
    <source>
        <dbReference type="ARBA" id="ARBA00013014"/>
    </source>
</evidence>
<feature type="domain" description="Ketopantoate reductase N-terminal" evidence="10">
    <location>
        <begin position="6"/>
        <end position="157"/>
    </location>
</feature>
<proteinExistence type="inferred from homology"/>
<name>A0ABU9I4E5_9FLAO</name>
<dbReference type="RefSeq" id="WP_341681947.1">
    <property type="nucleotide sequence ID" value="NZ_JBBYHT010000001.1"/>
</dbReference>
<dbReference type="InterPro" id="IPR003710">
    <property type="entry name" value="ApbA"/>
</dbReference>
<dbReference type="NCBIfam" id="TIGR00745">
    <property type="entry name" value="apbA_panE"/>
    <property type="match status" value="1"/>
</dbReference>
<keyword evidence="6 9" id="KW-0560">Oxidoreductase</keyword>
<evidence type="ECO:0000313" key="12">
    <source>
        <dbReference type="EMBL" id="MEL1247091.1"/>
    </source>
</evidence>
<evidence type="ECO:0000259" key="10">
    <source>
        <dbReference type="Pfam" id="PF02558"/>
    </source>
</evidence>
<gene>
    <name evidence="12" type="ORF">AAEO58_03455</name>
</gene>
<dbReference type="EMBL" id="JBBYHT010000001">
    <property type="protein sequence ID" value="MEL1247091.1"/>
    <property type="molecule type" value="Genomic_DNA"/>
</dbReference>
<protein>
    <recommendedName>
        <fullName evidence="4 9">2-dehydropantoate 2-reductase</fullName>
        <ecNumber evidence="3 9">1.1.1.169</ecNumber>
    </recommendedName>
    <alternativeName>
        <fullName evidence="7 9">Ketopantoate reductase</fullName>
    </alternativeName>
</protein>
<comment type="caution">
    <text evidence="12">The sequence shown here is derived from an EMBL/GenBank/DDBJ whole genome shotgun (WGS) entry which is preliminary data.</text>
</comment>
<dbReference type="InterPro" id="IPR013332">
    <property type="entry name" value="KPR_N"/>
</dbReference>
<dbReference type="Pfam" id="PF02558">
    <property type="entry name" value="ApbA"/>
    <property type="match status" value="1"/>
</dbReference>
<keyword evidence="9" id="KW-0566">Pantothenate biosynthesis</keyword>
<organism evidence="12 13">
    <name type="scientific">Flavobacterium helocola</name>
    <dbReference type="NCBI Taxonomy" id="3139139"/>
    <lineage>
        <taxon>Bacteria</taxon>
        <taxon>Pseudomonadati</taxon>
        <taxon>Bacteroidota</taxon>
        <taxon>Flavobacteriia</taxon>
        <taxon>Flavobacteriales</taxon>
        <taxon>Flavobacteriaceae</taxon>
        <taxon>Flavobacterium</taxon>
    </lineage>
</organism>
<dbReference type="Proteomes" id="UP001393056">
    <property type="component" value="Unassembled WGS sequence"/>
</dbReference>
<comment type="similarity">
    <text evidence="2 9">Belongs to the ketopantoate reductase family.</text>
</comment>
<feature type="domain" description="Ketopantoate reductase C-terminal" evidence="11">
    <location>
        <begin position="185"/>
        <end position="308"/>
    </location>
</feature>
<dbReference type="InterPro" id="IPR036291">
    <property type="entry name" value="NAD(P)-bd_dom_sf"/>
</dbReference>
<evidence type="ECO:0000256" key="7">
    <source>
        <dbReference type="ARBA" id="ARBA00032024"/>
    </source>
</evidence>
<dbReference type="EC" id="1.1.1.169" evidence="3 9"/>
<dbReference type="Pfam" id="PF08546">
    <property type="entry name" value="ApbA_C"/>
    <property type="match status" value="1"/>
</dbReference>
<dbReference type="InterPro" id="IPR008927">
    <property type="entry name" value="6-PGluconate_DH-like_C_sf"/>
</dbReference>
<evidence type="ECO:0000256" key="1">
    <source>
        <dbReference type="ARBA" id="ARBA00004994"/>
    </source>
</evidence>
<keyword evidence="5 9" id="KW-0521">NADP</keyword>
<dbReference type="InterPro" id="IPR013328">
    <property type="entry name" value="6PGD_dom2"/>
</dbReference>
<dbReference type="PANTHER" id="PTHR21708">
    <property type="entry name" value="PROBABLE 2-DEHYDROPANTOATE 2-REDUCTASE"/>
    <property type="match status" value="1"/>
</dbReference>
<accession>A0ABU9I4E5</accession>